<evidence type="ECO:0000313" key="10">
    <source>
        <dbReference type="EMBL" id="RZC13118.1"/>
    </source>
</evidence>
<comment type="similarity">
    <text evidence="8">Belongs to the plant egg cell-secreted peptide family.</text>
</comment>
<accession>A0A445KQX4</accession>
<dbReference type="PANTHER" id="PTHR35293:SF10">
    <property type="entry name" value="EGG CELL-SECRETED PROTEIN 1.2-RELATED"/>
    <property type="match status" value="1"/>
</dbReference>
<evidence type="ECO:0000256" key="1">
    <source>
        <dbReference type="ARBA" id="ARBA00004541"/>
    </source>
</evidence>
<keyword evidence="5" id="KW-0278">Fertilization</keyword>
<dbReference type="Pfam" id="PF05617">
    <property type="entry name" value="Prolamin_like"/>
    <property type="match status" value="1"/>
</dbReference>
<sequence>MPVILELSPQKHQFHFMALKHGLFLLALACFVAYGTATRDLAMKSPKQNHVECWSNLIVLKSCYNEIMHFFINGQADIGPNCCCSITVITHDCWPEILTSLGYTHLEALNIRGYCDAAASSPALAPAADGPANPIY</sequence>
<evidence type="ECO:0000256" key="3">
    <source>
        <dbReference type="ARBA" id="ARBA00022525"/>
    </source>
</evidence>
<evidence type="ECO:0000256" key="7">
    <source>
        <dbReference type="ARBA" id="ARBA00034457"/>
    </source>
</evidence>
<evidence type="ECO:0000256" key="6">
    <source>
        <dbReference type="ARBA" id="ARBA00023329"/>
    </source>
</evidence>
<comment type="caution">
    <text evidence="10">The sequence shown here is derived from an EMBL/GenBank/DDBJ whole genome shotgun (WGS) entry which is preliminary data.</text>
</comment>
<reference evidence="10 11" key="1">
    <citation type="submission" date="2018-09" db="EMBL/GenBank/DDBJ databases">
        <title>A high-quality reference genome of wild soybean provides a powerful tool to mine soybean genomes.</title>
        <authorList>
            <person name="Xie M."/>
            <person name="Chung C.Y.L."/>
            <person name="Li M.-W."/>
            <person name="Wong F.-L."/>
            <person name="Chan T.-F."/>
            <person name="Lam H.-M."/>
        </authorList>
    </citation>
    <scope>NUCLEOTIDE SEQUENCE [LARGE SCALE GENOMIC DNA]</scope>
    <source>
        <strain evidence="11">cv. W05</strain>
        <tissue evidence="10">Hypocotyl of etiolated seedlings</tissue>
    </source>
</reference>
<dbReference type="InterPro" id="IPR008502">
    <property type="entry name" value="Prolamin-like"/>
</dbReference>
<keyword evidence="3" id="KW-0964">Secreted</keyword>
<evidence type="ECO:0000313" key="11">
    <source>
        <dbReference type="Proteomes" id="UP000289340"/>
    </source>
</evidence>
<dbReference type="GO" id="GO:0005576">
    <property type="term" value="C:extracellular region"/>
    <property type="evidence" value="ECO:0007669"/>
    <property type="project" value="UniProtKB-SubCell"/>
</dbReference>
<dbReference type="InterPro" id="IPR044711">
    <property type="entry name" value="EC11-15"/>
</dbReference>
<comment type="subcellular location">
    <subcellularLocation>
        <location evidence="1">Cytoplasmic vesicle</location>
    </subcellularLocation>
    <subcellularLocation>
        <location evidence="2">Secreted</location>
    </subcellularLocation>
</comment>
<evidence type="ECO:0000259" key="9">
    <source>
        <dbReference type="Pfam" id="PF05617"/>
    </source>
</evidence>
<evidence type="ECO:0000256" key="2">
    <source>
        <dbReference type="ARBA" id="ARBA00004613"/>
    </source>
</evidence>
<dbReference type="Proteomes" id="UP000289340">
    <property type="component" value="Chromosome 5"/>
</dbReference>
<dbReference type="GO" id="GO:0009567">
    <property type="term" value="P:double fertilization forming a zygote and endosperm"/>
    <property type="evidence" value="ECO:0007669"/>
    <property type="project" value="InterPro"/>
</dbReference>
<dbReference type="EMBL" id="QZWG01000005">
    <property type="protein sequence ID" value="RZC13118.1"/>
    <property type="molecule type" value="Genomic_DNA"/>
</dbReference>
<dbReference type="GO" id="GO:0031410">
    <property type="term" value="C:cytoplasmic vesicle"/>
    <property type="evidence" value="ECO:0007669"/>
    <property type="project" value="UniProtKB-SubCell"/>
</dbReference>
<keyword evidence="11" id="KW-1185">Reference proteome</keyword>
<comment type="function">
    <text evidence="7">Involved in the regulation of gamete interactions during the double fertilization and to prevent multiple-pollen tube attraction; mediates the redistribution of the gamete fusogen HAP2/GCS1 to the cell surface after secretion upon sperm arrival.</text>
</comment>
<evidence type="ECO:0000256" key="4">
    <source>
        <dbReference type="ARBA" id="ARBA00022729"/>
    </source>
</evidence>
<evidence type="ECO:0000256" key="5">
    <source>
        <dbReference type="ARBA" id="ARBA00023279"/>
    </source>
</evidence>
<dbReference type="AlphaFoldDB" id="A0A445KQX4"/>
<keyword evidence="4" id="KW-0732">Signal</keyword>
<protein>
    <submittedName>
        <fullName evidence="10">Egg cell-secreted protein 1.3</fullName>
    </submittedName>
</protein>
<organism evidence="10 11">
    <name type="scientific">Glycine soja</name>
    <name type="common">Wild soybean</name>
    <dbReference type="NCBI Taxonomy" id="3848"/>
    <lineage>
        <taxon>Eukaryota</taxon>
        <taxon>Viridiplantae</taxon>
        <taxon>Streptophyta</taxon>
        <taxon>Embryophyta</taxon>
        <taxon>Tracheophyta</taxon>
        <taxon>Spermatophyta</taxon>
        <taxon>Magnoliopsida</taxon>
        <taxon>eudicotyledons</taxon>
        <taxon>Gunneridae</taxon>
        <taxon>Pentapetalae</taxon>
        <taxon>rosids</taxon>
        <taxon>fabids</taxon>
        <taxon>Fabales</taxon>
        <taxon>Fabaceae</taxon>
        <taxon>Papilionoideae</taxon>
        <taxon>50 kb inversion clade</taxon>
        <taxon>NPAAA clade</taxon>
        <taxon>indigoferoid/millettioid clade</taxon>
        <taxon>Phaseoleae</taxon>
        <taxon>Glycine</taxon>
        <taxon>Glycine subgen. Soja</taxon>
    </lineage>
</organism>
<proteinExistence type="inferred from homology"/>
<dbReference type="GO" id="GO:2000008">
    <property type="term" value="P:regulation of protein localization to cell surface"/>
    <property type="evidence" value="ECO:0007669"/>
    <property type="project" value="UniProtKB-ARBA"/>
</dbReference>
<gene>
    <name evidence="10" type="ORF">D0Y65_012712</name>
</gene>
<evidence type="ECO:0000256" key="8">
    <source>
        <dbReference type="ARBA" id="ARBA00034484"/>
    </source>
</evidence>
<dbReference type="GO" id="GO:0080155">
    <property type="term" value="P:regulation of double fertilization forming a zygote and endosperm"/>
    <property type="evidence" value="ECO:0007669"/>
    <property type="project" value="UniProtKB-ARBA"/>
</dbReference>
<feature type="domain" description="Prolamin-like" evidence="9">
    <location>
        <begin position="52"/>
        <end position="116"/>
    </location>
</feature>
<dbReference type="PANTHER" id="PTHR35293">
    <property type="entry name" value="EGG CELL-SECRETED PROTEIN 1.5"/>
    <property type="match status" value="1"/>
</dbReference>
<keyword evidence="6" id="KW-0968">Cytoplasmic vesicle</keyword>
<name>A0A445KQX4_GLYSO</name>